<evidence type="ECO:0000313" key="1">
    <source>
        <dbReference type="EMBL" id="NEZ57185.1"/>
    </source>
</evidence>
<dbReference type="AlphaFoldDB" id="A0A6M0RLS4"/>
<dbReference type="RefSeq" id="WP_163699251.1">
    <property type="nucleotide sequence ID" value="NZ_QXHD01000004.1"/>
</dbReference>
<organism evidence="1 2">
    <name type="scientific">Adonisia turfae CCMR0081</name>
    <dbReference type="NCBI Taxonomy" id="2292702"/>
    <lineage>
        <taxon>Bacteria</taxon>
        <taxon>Bacillati</taxon>
        <taxon>Cyanobacteriota</taxon>
        <taxon>Adonisia</taxon>
        <taxon>Adonisia turfae</taxon>
    </lineage>
</organism>
<protein>
    <submittedName>
        <fullName evidence="1">Uncharacterized protein</fullName>
    </submittedName>
</protein>
<reference evidence="1 2" key="1">
    <citation type="journal article" date="2020" name="Microb. Ecol.">
        <title>Ecogenomics of the Marine Benthic Filamentous Cyanobacterium Adonisia.</title>
        <authorList>
            <person name="Walter J.M."/>
            <person name="Coutinho F.H."/>
            <person name="Leomil L."/>
            <person name="Hargreaves P.I."/>
            <person name="Campeao M.E."/>
            <person name="Vieira V.V."/>
            <person name="Silva B.S."/>
            <person name="Fistarol G.O."/>
            <person name="Salomon P.S."/>
            <person name="Sawabe T."/>
            <person name="Mino S."/>
            <person name="Hosokawa M."/>
            <person name="Miyashita H."/>
            <person name="Maruyama F."/>
            <person name="van Verk M.C."/>
            <person name="Dutilh B.E."/>
            <person name="Thompson C.C."/>
            <person name="Thompson F.L."/>
        </authorList>
    </citation>
    <scope>NUCLEOTIDE SEQUENCE [LARGE SCALE GENOMIC DNA]</scope>
    <source>
        <strain evidence="1 2">CCMR0081</strain>
    </source>
</reference>
<sequence>MTKVTKTLIRLIFLSVLWLLVRFTLFCLEVSELNWEACAVSGAEDHLIVKMQRLVKALTPKFIRA</sequence>
<accession>A0A6M0RLS4</accession>
<proteinExistence type="predicted"/>
<evidence type="ECO:0000313" key="2">
    <source>
        <dbReference type="Proteomes" id="UP000481033"/>
    </source>
</evidence>
<dbReference type="Proteomes" id="UP000481033">
    <property type="component" value="Unassembled WGS sequence"/>
</dbReference>
<name>A0A6M0RLS4_9CYAN</name>
<dbReference type="EMBL" id="QXHD01000004">
    <property type="protein sequence ID" value="NEZ57185.1"/>
    <property type="molecule type" value="Genomic_DNA"/>
</dbReference>
<gene>
    <name evidence="1" type="ORF">DXZ20_16170</name>
</gene>
<keyword evidence="2" id="KW-1185">Reference proteome</keyword>
<comment type="caution">
    <text evidence="1">The sequence shown here is derived from an EMBL/GenBank/DDBJ whole genome shotgun (WGS) entry which is preliminary data.</text>
</comment>